<evidence type="ECO:0000313" key="3">
    <source>
        <dbReference type="Proteomes" id="UP000266841"/>
    </source>
</evidence>
<comment type="caution">
    <text evidence="2">The sequence shown here is derived from an EMBL/GenBank/DDBJ whole genome shotgun (WGS) entry which is preliminary data.</text>
</comment>
<keyword evidence="3" id="KW-1185">Reference proteome</keyword>
<evidence type="ECO:0000313" key="2">
    <source>
        <dbReference type="EMBL" id="EJK46186.1"/>
    </source>
</evidence>
<accession>K0RB01</accession>
<dbReference type="AlphaFoldDB" id="K0RB01"/>
<reference evidence="2 3" key="1">
    <citation type="journal article" date="2012" name="Genome Biol.">
        <title>Genome and low-iron response of an oceanic diatom adapted to chronic iron limitation.</title>
        <authorList>
            <person name="Lommer M."/>
            <person name="Specht M."/>
            <person name="Roy A.S."/>
            <person name="Kraemer L."/>
            <person name="Andreson R."/>
            <person name="Gutowska M.A."/>
            <person name="Wolf J."/>
            <person name="Bergner S.V."/>
            <person name="Schilhabel M.B."/>
            <person name="Klostermeier U.C."/>
            <person name="Beiko R.G."/>
            <person name="Rosenstiel P."/>
            <person name="Hippler M."/>
            <person name="Laroche J."/>
        </authorList>
    </citation>
    <scope>NUCLEOTIDE SEQUENCE [LARGE SCALE GENOMIC DNA]</scope>
    <source>
        <strain evidence="2 3">CCMP1005</strain>
    </source>
</reference>
<sequence>MVSKLGEPPSGVGYVPREVVVPMGQGARRLVPKGQGARRPVPKGQRARRPVPKGQRARRPATYNYKFVTPLSRRVNPANPGYCSAFLTASRADARLRLFGADYGVLPVSSHGVQLVLRPRTGSDGRVFANLSDTEPDPVAFDETGLVTDLPVLVPSDWAPSHGLADVTAGAPVIPAEDLSGAQLSEALVTSLPSGAGKVALLKSIYLGVGSTGALELGRVYDLDNQEEKEALCSSLPDSFRDWVDLICRGSLDANVPQMTALLNNAEASDEPGLLASLLGEERGTTDRTPIDHVPPRGVMISRSSDAAQEYMHSLGRQVQPASSPESGGTPGGNINVVAYDEKTDAVNAQVKAAKAKYAVRGSAYSLVEGEFVDRATRPFNPRFLQVIGARGMAVKKNLFGELYTGTKKPSEADATLMSPFRFGDELSDDTISKLLTFDMSRTPIALANTSTNLSGFMLTDLGQRPSVTRTGVKAMLAAEESVNPAGARAKACGESDTMKEAFFFDIPDVKRLCANFERLDLLIYIPDKKFATRMLKKVRAVYDLASTDAYAIWWKRPSGGQQSRYANWQLVVSLEQYHCVLIQVSRDPGNYTAANRGDLESMDLSPMKAAERLFDKRMEAYDDAVHSGSKLKLFFPAVTPHFMLPSYTPVPDSGPARAVGTPAPTGRGRAQSPPPAAPRI</sequence>
<name>K0RB01_THAOC</name>
<gene>
    <name evidence="2" type="ORF">THAOC_35158</name>
</gene>
<feature type="region of interest" description="Disordered" evidence="1">
    <location>
        <begin position="26"/>
        <end position="59"/>
    </location>
</feature>
<organism evidence="2 3">
    <name type="scientific">Thalassiosira oceanica</name>
    <name type="common">Marine diatom</name>
    <dbReference type="NCBI Taxonomy" id="159749"/>
    <lineage>
        <taxon>Eukaryota</taxon>
        <taxon>Sar</taxon>
        <taxon>Stramenopiles</taxon>
        <taxon>Ochrophyta</taxon>
        <taxon>Bacillariophyta</taxon>
        <taxon>Coscinodiscophyceae</taxon>
        <taxon>Thalassiosirophycidae</taxon>
        <taxon>Thalassiosirales</taxon>
        <taxon>Thalassiosiraceae</taxon>
        <taxon>Thalassiosira</taxon>
    </lineage>
</organism>
<feature type="compositionally biased region" description="Basic residues" evidence="1">
    <location>
        <begin position="45"/>
        <end position="59"/>
    </location>
</feature>
<evidence type="ECO:0000256" key="1">
    <source>
        <dbReference type="SAM" id="MobiDB-lite"/>
    </source>
</evidence>
<dbReference type="EMBL" id="AGNL01047915">
    <property type="protein sequence ID" value="EJK46186.1"/>
    <property type="molecule type" value="Genomic_DNA"/>
</dbReference>
<protein>
    <submittedName>
        <fullName evidence="2">Uncharacterized protein</fullName>
    </submittedName>
</protein>
<dbReference type="Proteomes" id="UP000266841">
    <property type="component" value="Unassembled WGS sequence"/>
</dbReference>
<feature type="non-terminal residue" evidence="2">
    <location>
        <position position="681"/>
    </location>
</feature>
<feature type="region of interest" description="Disordered" evidence="1">
    <location>
        <begin position="650"/>
        <end position="681"/>
    </location>
</feature>
<feature type="region of interest" description="Disordered" evidence="1">
    <location>
        <begin position="312"/>
        <end position="333"/>
    </location>
</feature>
<proteinExistence type="predicted"/>